<protein>
    <submittedName>
        <fullName evidence="1">CarboxypepD_reg-like domain-containing protein</fullName>
    </submittedName>
</protein>
<dbReference type="InterPro" id="IPR008969">
    <property type="entry name" value="CarboxyPept-like_regulatory"/>
</dbReference>
<gene>
    <name evidence="1" type="ORF">SAMN05421847_1057</name>
</gene>
<dbReference type="OrthoDB" id="1254493at2"/>
<dbReference type="AlphaFoldDB" id="A0A1H5W1L8"/>
<dbReference type="EMBL" id="FNUS01000002">
    <property type="protein sequence ID" value="SEF92697.1"/>
    <property type="molecule type" value="Genomic_DNA"/>
</dbReference>
<sequence>MKRSLFFLIFLFSLKFFYSQTYVSGQVFNDSKIALSGVLVVNINTNEKTVSDADGRFSIRAKENDELRFVRVNYERASKIIKPENFYIPLQVFMEYVPELIETVDLSFVPSGDLSKDSKKLNKVDKIAKLEENIGLPKNPEKPREKPADLKKSVLLPILFGNLNVQGIYDLASGKARRQKRLYKYQDFQEKIEWIKANLKEDFFKENQIPEKQISDFLGFAINTNSDVANGFKQKNIDKVSFALIQMAPEYLTKKSAK</sequence>
<dbReference type="RefSeq" id="WP_103913065.1">
    <property type="nucleotide sequence ID" value="NZ_FNUS01000002.1"/>
</dbReference>
<evidence type="ECO:0000313" key="1">
    <source>
        <dbReference type="EMBL" id="SEF92697.1"/>
    </source>
</evidence>
<evidence type="ECO:0000313" key="2">
    <source>
        <dbReference type="Proteomes" id="UP000236738"/>
    </source>
</evidence>
<dbReference type="SUPFAM" id="SSF49464">
    <property type="entry name" value="Carboxypeptidase regulatory domain-like"/>
    <property type="match status" value="1"/>
</dbReference>
<organism evidence="1 2">
    <name type="scientific">Halpernia humi</name>
    <dbReference type="NCBI Taxonomy" id="493375"/>
    <lineage>
        <taxon>Bacteria</taxon>
        <taxon>Pseudomonadati</taxon>
        <taxon>Bacteroidota</taxon>
        <taxon>Flavobacteriia</taxon>
        <taxon>Flavobacteriales</taxon>
        <taxon>Weeksellaceae</taxon>
        <taxon>Chryseobacterium group</taxon>
        <taxon>Halpernia</taxon>
    </lineage>
</organism>
<keyword evidence="2" id="KW-1185">Reference proteome</keyword>
<dbReference type="Pfam" id="PF13715">
    <property type="entry name" value="CarbopepD_reg_2"/>
    <property type="match status" value="1"/>
</dbReference>
<dbReference type="Proteomes" id="UP000236738">
    <property type="component" value="Unassembled WGS sequence"/>
</dbReference>
<reference evidence="2" key="1">
    <citation type="submission" date="2016-10" db="EMBL/GenBank/DDBJ databases">
        <authorList>
            <person name="Varghese N."/>
            <person name="Submissions S."/>
        </authorList>
    </citation>
    <scope>NUCLEOTIDE SEQUENCE [LARGE SCALE GENOMIC DNA]</scope>
    <source>
        <strain evidence="2">DSM 21580</strain>
    </source>
</reference>
<proteinExistence type="predicted"/>
<name>A0A1H5W1L8_9FLAO</name>
<accession>A0A1H5W1L8</accession>